<name>A0A0C2CWA7_9BACT</name>
<accession>A0A0C2CWA7</accession>
<gene>
    <name evidence="1" type="ORF">DB30_01876</name>
</gene>
<evidence type="ECO:0000313" key="2">
    <source>
        <dbReference type="Proteomes" id="UP000031599"/>
    </source>
</evidence>
<sequence>MDGVFSPMRSIHGADVARQSATRDCSRASTVVVFSDGELAEVWSRLRSQRPL</sequence>
<reference evidence="1 2" key="1">
    <citation type="submission" date="2014-12" db="EMBL/GenBank/DDBJ databases">
        <title>Genome assembly of Enhygromyxa salina DSM 15201.</title>
        <authorList>
            <person name="Sharma G."/>
            <person name="Subramanian S."/>
        </authorList>
    </citation>
    <scope>NUCLEOTIDE SEQUENCE [LARGE SCALE GENOMIC DNA]</scope>
    <source>
        <strain evidence="1 2">DSM 15201</strain>
    </source>
</reference>
<dbReference type="AlphaFoldDB" id="A0A0C2CWA7"/>
<organism evidence="1 2">
    <name type="scientific">Enhygromyxa salina</name>
    <dbReference type="NCBI Taxonomy" id="215803"/>
    <lineage>
        <taxon>Bacteria</taxon>
        <taxon>Pseudomonadati</taxon>
        <taxon>Myxococcota</taxon>
        <taxon>Polyangia</taxon>
        <taxon>Nannocystales</taxon>
        <taxon>Nannocystaceae</taxon>
        <taxon>Enhygromyxa</taxon>
    </lineage>
</organism>
<evidence type="ECO:0000313" key="1">
    <source>
        <dbReference type="EMBL" id="KIG12142.1"/>
    </source>
</evidence>
<comment type="caution">
    <text evidence="1">The sequence shown here is derived from an EMBL/GenBank/DDBJ whole genome shotgun (WGS) entry which is preliminary data.</text>
</comment>
<dbReference type="Proteomes" id="UP000031599">
    <property type="component" value="Unassembled WGS sequence"/>
</dbReference>
<dbReference type="EMBL" id="JMCC02000148">
    <property type="protein sequence ID" value="KIG12142.1"/>
    <property type="molecule type" value="Genomic_DNA"/>
</dbReference>
<proteinExistence type="predicted"/>
<protein>
    <submittedName>
        <fullName evidence="1">Uncharacterized protein</fullName>
    </submittedName>
</protein>